<dbReference type="EC" id="5.4.99.-" evidence="5"/>
<dbReference type="Gene3D" id="3.10.290.10">
    <property type="entry name" value="RNA-binding S4 domain"/>
    <property type="match status" value="1"/>
</dbReference>
<protein>
    <recommendedName>
        <fullName evidence="5">Pseudouridine synthase</fullName>
        <ecNumber evidence="5">5.4.99.-</ecNumber>
    </recommendedName>
</protein>
<feature type="domain" description="RNA-binding S4" evidence="6">
    <location>
        <begin position="17"/>
        <end position="76"/>
    </location>
</feature>
<dbReference type="PANTHER" id="PTHR21600">
    <property type="entry name" value="MITOCHONDRIAL RNA PSEUDOURIDINE SYNTHASE"/>
    <property type="match status" value="1"/>
</dbReference>
<dbReference type="SMART" id="SM00363">
    <property type="entry name" value="S4"/>
    <property type="match status" value="1"/>
</dbReference>
<comment type="similarity">
    <text evidence="1 5">Belongs to the pseudouridine synthase RluA family.</text>
</comment>
<dbReference type="PROSITE" id="PS50889">
    <property type="entry name" value="S4"/>
    <property type="match status" value="1"/>
</dbReference>
<evidence type="ECO:0000259" key="6">
    <source>
        <dbReference type="SMART" id="SM00363"/>
    </source>
</evidence>
<dbReference type="InterPro" id="IPR036986">
    <property type="entry name" value="S4_RNA-bd_sf"/>
</dbReference>
<dbReference type="InterPro" id="IPR006224">
    <property type="entry name" value="PsdUridine_synth_RluA-like_CS"/>
</dbReference>
<dbReference type="Gene3D" id="3.30.2350.10">
    <property type="entry name" value="Pseudouridine synthase"/>
    <property type="match status" value="1"/>
</dbReference>
<evidence type="ECO:0000313" key="7">
    <source>
        <dbReference type="EMBL" id="KPK65950.1"/>
    </source>
</evidence>
<dbReference type="GO" id="GO:0000455">
    <property type="term" value="P:enzyme-directed rRNA pseudouridine synthesis"/>
    <property type="evidence" value="ECO:0007669"/>
    <property type="project" value="TreeGrafter"/>
</dbReference>
<dbReference type="EMBL" id="LJUI01000181">
    <property type="protein sequence ID" value="KPK65950.1"/>
    <property type="molecule type" value="Genomic_DNA"/>
</dbReference>
<dbReference type="SUPFAM" id="SSF55174">
    <property type="entry name" value="Alpha-L RNA-binding motif"/>
    <property type="match status" value="1"/>
</dbReference>
<evidence type="ECO:0000256" key="1">
    <source>
        <dbReference type="ARBA" id="ARBA00010876"/>
    </source>
</evidence>
<accession>A0A0S8FZC5</accession>
<gene>
    <name evidence="7" type="ORF">AMJ82_12205</name>
</gene>
<dbReference type="Pfam" id="PF00849">
    <property type="entry name" value="PseudoU_synth_2"/>
    <property type="match status" value="1"/>
</dbReference>
<keyword evidence="2 5" id="KW-0413">Isomerase</keyword>
<evidence type="ECO:0000256" key="2">
    <source>
        <dbReference type="ARBA" id="ARBA00023235"/>
    </source>
</evidence>
<dbReference type="SUPFAM" id="SSF55120">
    <property type="entry name" value="Pseudouridine synthase"/>
    <property type="match status" value="1"/>
</dbReference>
<evidence type="ECO:0000256" key="4">
    <source>
        <dbReference type="PROSITE-ProRule" id="PRU00182"/>
    </source>
</evidence>
<dbReference type="InterPro" id="IPR006225">
    <property type="entry name" value="PsdUridine_synth_RluC/D"/>
</dbReference>
<dbReference type="PATRIC" id="fig|1703774.3.peg.2589"/>
<name>A0A0S8FZC5_UNCT6</name>
<dbReference type="AlphaFoldDB" id="A0A0S8FZC5"/>
<dbReference type="GO" id="GO:0120159">
    <property type="term" value="F:rRNA pseudouridine synthase activity"/>
    <property type="evidence" value="ECO:0007669"/>
    <property type="project" value="UniProtKB-ARBA"/>
</dbReference>
<dbReference type="NCBIfam" id="TIGR00005">
    <property type="entry name" value="rluA_subfam"/>
    <property type="match status" value="1"/>
</dbReference>
<proteinExistence type="inferred from homology"/>
<dbReference type="CDD" id="cd00165">
    <property type="entry name" value="S4"/>
    <property type="match status" value="1"/>
</dbReference>
<comment type="function">
    <text evidence="5">Responsible for synthesis of pseudouridine from uracil.</text>
</comment>
<dbReference type="InterPro" id="IPR002942">
    <property type="entry name" value="S4_RNA-bd"/>
</dbReference>
<evidence type="ECO:0000313" key="8">
    <source>
        <dbReference type="Proteomes" id="UP000051717"/>
    </source>
</evidence>
<organism evidence="7 8">
    <name type="scientific">candidate division TA06 bacterium SM23_40</name>
    <dbReference type="NCBI Taxonomy" id="1703774"/>
    <lineage>
        <taxon>Bacteria</taxon>
        <taxon>Bacteria division TA06</taxon>
    </lineage>
</organism>
<comment type="caution">
    <text evidence="7">The sequence shown here is derived from an EMBL/GenBank/DDBJ whole genome shotgun (WGS) entry which is preliminary data.</text>
</comment>
<comment type="catalytic activity">
    <reaction evidence="5">
        <text>a uridine in RNA = a pseudouridine in RNA</text>
        <dbReference type="Rhea" id="RHEA:48348"/>
        <dbReference type="Rhea" id="RHEA-COMP:12068"/>
        <dbReference type="Rhea" id="RHEA-COMP:12069"/>
        <dbReference type="ChEBI" id="CHEBI:65314"/>
        <dbReference type="ChEBI" id="CHEBI:65315"/>
    </reaction>
</comment>
<dbReference type="Proteomes" id="UP000051717">
    <property type="component" value="Unassembled WGS sequence"/>
</dbReference>
<dbReference type="CDD" id="cd02869">
    <property type="entry name" value="PseudoU_synth_RluA_like"/>
    <property type="match status" value="1"/>
</dbReference>
<evidence type="ECO:0000256" key="5">
    <source>
        <dbReference type="RuleBase" id="RU362028"/>
    </source>
</evidence>
<sequence length="322" mass="35630">MKHKLKTHAVPTHQRPTRIDRYLVTIGIPLSRTQIRHLIDAGEILVDGGRVKPHYRVRPREEISIHLPAPEAAVLEAEQMPLEIPYEDSYLLVVNKPAGMIVHPAGPVRTGTLVNALLYHSPELANRGGLRPGIVHRLDKDTSGLLVVAKTDRAHRVLSRQLSTREMKRDYRAIVWGSVGVDEGRIEAPIGRHVVDRTRMAVTPLAARHAATRFRVVVRFDVATLLELSLESGRTHQIRVHCAHMGHPVVGDATYGGRGRLASLPIERPLWERATAVRSAAGRQLLHAVRLAFIHPVGGERIRCEVPLPADMEAVLELLGGG</sequence>
<dbReference type="PROSITE" id="PS01129">
    <property type="entry name" value="PSI_RLU"/>
    <property type="match status" value="1"/>
</dbReference>
<dbReference type="InterPro" id="IPR006145">
    <property type="entry name" value="PsdUridine_synth_RsuA/RluA"/>
</dbReference>
<dbReference type="InterPro" id="IPR020103">
    <property type="entry name" value="PsdUridine_synth_cat_dom_sf"/>
</dbReference>
<feature type="active site" evidence="3">
    <location>
        <position position="139"/>
    </location>
</feature>
<keyword evidence="4" id="KW-0694">RNA-binding</keyword>
<dbReference type="GO" id="GO:0003723">
    <property type="term" value="F:RNA binding"/>
    <property type="evidence" value="ECO:0007669"/>
    <property type="project" value="UniProtKB-KW"/>
</dbReference>
<dbReference type="PANTHER" id="PTHR21600:SF44">
    <property type="entry name" value="RIBOSOMAL LARGE SUBUNIT PSEUDOURIDINE SYNTHASE D"/>
    <property type="match status" value="1"/>
</dbReference>
<dbReference type="InterPro" id="IPR050188">
    <property type="entry name" value="RluA_PseudoU_synthase"/>
</dbReference>
<dbReference type="Pfam" id="PF01479">
    <property type="entry name" value="S4"/>
    <property type="match status" value="1"/>
</dbReference>
<reference evidence="7 8" key="1">
    <citation type="journal article" date="2015" name="Microbiome">
        <title>Genomic resolution of linkages in carbon, nitrogen, and sulfur cycling among widespread estuary sediment bacteria.</title>
        <authorList>
            <person name="Baker B.J."/>
            <person name="Lazar C.S."/>
            <person name="Teske A.P."/>
            <person name="Dick G.J."/>
        </authorList>
    </citation>
    <scope>NUCLEOTIDE SEQUENCE [LARGE SCALE GENOMIC DNA]</scope>
    <source>
        <strain evidence="7">SM23_40</strain>
    </source>
</reference>
<evidence type="ECO:0000256" key="3">
    <source>
        <dbReference type="PIRSR" id="PIRSR606225-1"/>
    </source>
</evidence>